<comment type="caution">
    <text evidence="3">The sequence shown here is derived from an EMBL/GenBank/DDBJ whole genome shotgun (WGS) entry which is preliminary data.</text>
</comment>
<evidence type="ECO:0000313" key="4">
    <source>
        <dbReference type="Proteomes" id="UP000191285"/>
    </source>
</evidence>
<feature type="compositionally biased region" description="Polar residues" evidence="1">
    <location>
        <begin position="60"/>
        <end position="71"/>
    </location>
</feature>
<evidence type="ECO:0000256" key="2">
    <source>
        <dbReference type="SAM" id="Phobius"/>
    </source>
</evidence>
<dbReference type="Pfam" id="PF11913">
    <property type="entry name" value="DUF3431"/>
    <property type="match status" value="1"/>
</dbReference>
<gene>
    <name evidence="3" type="ORF">PENSTE_c008G04192</name>
</gene>
<keyword evidence="2" id="KW-0472">Membrane</keyword>
<protein>
    <submittedName>
        <fullName evidence="3">Uncharacterized protein</fullName>
    </submittedName>
</protein>
<keyword evidence="2" id="KW-1133">Transmembrane helix</keyword>
<accession>A0A1V6TDX2</accession>
<name>A0A1V6TDX2_9EURO</name>
<dbReference type="PANTHER" id="PTHR37490:SF3">
    <property type="entry name" value="DUF3431 DOMAIN CONTAINING PROTEIN"/>
    <property type="match status" value="1"/>
</dbReference>
<dbReference type="AlphaFoldDB" id="A0A1V6TDX2"/>
<dbReference type="OrthoDB" id="426718at2759"/>
<dbReference type="EMBL" id="MLKD01000008">
    <property type="protein sequence ID" value="OQE23793.1"/>
    <property type="molecule type" value="Genomic_DNA"/>
</dbReference>
<evidence type="ECO:0000313" key="3">
    <source>
        <dbReference type="EMBL" id="OQE23793.1"/>
    </source>
</evidence>
<reference evidence="4" key="1">
    <citation type="journal article" date="2017" name="Nat. Microbiol.">
        <title>Global analysis of biosynthetic gene clusters reveals vast potential of secondary metabolite production in Penicillium species.</title>
        <authorList>
            <person name="Nielsen J.C."/>
            <person name="Grijseels S."/>
            <person name="Prigent S."/>
            <person name="Ji B."/>
            <person name="Dainat J."/>
            <person name="Nielsen K.F."/>
            <person name="Frisvad J.C."/>
            <person name="Workman M."/>
            <person name="Nielsen J."/>
        </authorList>
    </citation>
    <scope>NUCLEOTIDE SEQUENCE [LARGE SCALE GENOMIC DNA]</scope>
    <source>
        <strain evidence="4">IBT 24891</strain>
    </source>
</reference>
<dbReference type="Proteomes" id="UP000191285">
    <property type="component" value="Unassembled WGS sequence"/>
</dbReference>
<keyword evidence="2" id="KW-0812">Transmembrane</keyword>
<feature type="region of interest" description="Disordered" evidence="1">
    <location>
        <begin position="386"/>
        <end position="422"/>
    </location>
</feature>
<organism evidence="3 4">
    <name type="scientific">Penicillium steckii</name>
    <dbReference type="NCBI Taxonomy" id="303698"/>
    <lineage>
        <taxon>Eukaryota</taxon>
        <taxon>Fungi</taxon>
        <taxon>Dikarya</taxon>
        <taxon>Ascomycota</taxon>
        <taxon>Pezizomycotina</taxon>
        <taxon>Eurotiomycetes</taxon>
        <taxon>Eurotiomycetidae</taxon>
        <taxon>Eurotiales</taxon>
        <taxon>Aspergillaceae</taxon>
        <taxon>Penicillium</taxon>
    </lineage>
</organism>
<feature type="transmembrane region" description="Helical" evidence="2">
    <location>
        <begin position="20"/>
        <end position="38"/>
    </location>
</feature>
<feature type="region of interest" description="Disordered" evidence="1">
    <location>
        <begin position="58"/>
        <end position="84"/>
    </location>
</feature>
<keyword evidence="4" id="KW-1185">Reference proteome</keyword>
<dbReference type="PANTHER" id="PTHR37490">
    <property type="entry name" value="EXPRESSED PROTEIN"/>
    <property type="match status" value="1"/>
</dbReference>
<evidence type="ECO:0000256" key="1">
    <source>
        <dbReference type="SAM" id="MobiDB-lite"/>
    </source>
</evidence>
<dbReference type="InterPro" id="IPR021838">
    <property type="entry name" value="DUF3431"/>
</dbReference>
<proteinExistence type="predicted"/>
<sequence>MNWPFPQQSDAPGRSSSRLFLYLGLTVVFLLVSYQLVLNRELLGSVADWATGTALPSLGFDSSNSTEQQFPNEIPNEDEMDQSRFSTENNHATNLKIVTPTTTPSPSIKTSLMISTATPSPSPSPSATIPPREMELVIAAMMKSDMSWVTDNLPGWYSNIYRADASPEQAELTVPANRGNEAMVFLTYLIDRYDSLPDVSIYLHGGRYQWHNDNPLYDSVISIRDLQSSFVRQAGYVNLRCTWAIGCPAELEPARYMRERPDDPGHATAVVFPDSFAELFPGVEMPEIIGVPCCSQFALSREKIRERPVEDYIRMRQWLLDSPLDSSITGRVFEYSWHIMFGKPSQFCLDSRECFCNTYGYCAMTDDNLHNQWQWRGMVLPEGWPDVPEAPTELAESTDSADSNDSEHIESDEVQNSSRKRSLILADEVPDISDASRQALREAAG</sequence>